<keyword evidence="1" id="KW-0732">Signal</keyword>
<evidence type="ECO:0000256" key="1">
    <source>
        <dbReference type="SAM" id="SignalP"/>
    </source>
</evidence>
<dbReference type="InterPro" id="IPR011990">
    <property type="entry name" value="TPR-like_helical_dom_sf"/>
</dbReference>
<feature type="signal peptide" evidence="1">
    <location>
        <begin position="1"/>
        <end position="20"/>
    </location>
</feature>
<dbReference type="OrthoDB" id="973072at2"/>
<proteinExistence type="predicted"/>
<dbReference type="Pfam" id="PF12771">
    <property type="entry name" value="SusD-like_2"/>
    <property type="match status" value="1"/>
</dbReference>
<keyword evidence="3" id="KW-1185">Reference proteome</keyword>
<dbReference type="PROSITE" id="PS51257">
    <property type="entry name" value="PROKAR_LIPOPROTEIN"/>
    <property type="match status" value="1"/>
</dbReference>
<dbReference type="RefSeq" id="WP_091541733.1">
    <property type="nucleotide sequence ID" value="NZ_FONY01000008.1"/>
</dbReference>
<dbReference type="STRING" id="1003.SAMN04488541_100820"/>
<evidence type="ECO:0000313" key="2">
    <source>
        <dbReference type="EMBL" id="SFE84289.1"/>
    </source>
</evidence>
<accession>A0A1I2DV94</accession>
<dbReference type="Proteomes" id="UP000199513">
    <property type="component" value="Unassembled WGS sequence"/>
</dbReference>
<gene>
    <name evidence="2" type="ORF">SAMN04488541_100820</name>
</gene>
<dbReference type="SUPFAM" id="SSF48452">
    <property type="entry name" value="TPR-like"/>
    <property type="match status" value="1"/>
</dbReference>
<dbReference type="AlphaFoldDB" id="A0A1I2DV94"/>
<name>A0A1I2DV94_9BACT</name>
<dbReference type="CDD" id="cd08977">
    <property type="entry name" value="SusD"/>
    <property type="match status" value="1"/>
</dbReference>
<evidence type="ECO:0000313" key="3">
    <source>
        <dbReference type="Proteomes" id="UP000199513"/>
    </source>
</evidence>
<dbReference type="EMBL" id="FONY01000008">
    <property type="protein sequence ID" value="SFE84289.1"/>
    <property type="molecule type" value="Genomic_DNA"/>
</dbReference>
<reference evidence="2 3" key="1">
    <citation type="submission" date="2016-10" db="EMBL/GenBank/DDBJ databases">
        <authorList>
            <person name="de Groot N.N."/>
        </authorList>
    </citation>
    <scope>NUCLEOTIDE SEQUENCE [LARGE SCALE GENOMIC DNA]</scope>
    <source>
        <strain>GEY</strain>
        <strain evidence="3">DSM 9560</strain>
    </source>
</reference>
<protein>
    <submittedName>
        <fullName evidence="2">Starch-binding associating with outer membrane</fullName>
    </submittedName>
</protein>
<organism evidence="2 3">
    <name type="scientific">Thermoflexibacter ruber</name>
    <dbReference type="NCBI Taxonomy" id="1003"/>
    <lineage>
        <taxon>Bacteria</taxon>
        <taxon>Pseudomonadati</taxon>
        <taxon>Bacteroidota</taxon>
        <taxon>Cytophagia</taxon>
        <taxon>Cytophagales</taxon>
        <taxon>Thermoflexibacteraceae</taxon>
        <taxon>Thermoflexibacter</taxon>
    </lineage>
</organism>
<feature type="chain" id="PRO_5011583503" evidence="1">
    <location>
        <begin position="21"/>
        <end position="492"/>
    </location>
</feature>
<dbReference type="Gene3D" id="1.25.40.390">
    <property type="match status" value="1"/>
</dbReference>
<dbReference type="InterPro" id="IPR041662">
    <property type="entry name" value="SusD-like_2"/>
</dbReference>
<sequence length="492" mass="55395">MKKISFLFILLVFMASSCKIDYINDPFVPQQGPPAPFMPQVIYAMAEGPMFDGRFIGRYTQNWHLTTANDFYDRHGSRRTAAQTGLTASQVWRNHYWSIGSNLNQIEIQAKARNFAQYVGIAKAIRAWSWQLATDQFGEMPFYQAWDNTLTAFVYDPQKDIYAGINKLCDEAIQELTANTGLVDPQIRTVETIYNGDNAKWIKFAFAVKARIANHISNKRSYNPAQVIEFVDKALASNADNALVRFSGANSDQSSFMGPTRANFGAFRQSKYFADLVNGTILGATDPRAPLLLNPTTTTQAFVGVEPVRGITPTGFTTTTMPTIYGKYIFTDRAPFPLITYSEMQFIKAEAAFRQGNRDMAFNAFRAGIRAHMEEVGVSATNITTYLASAAVPQSAAALTLKDIMTQKYIAMWGWNYHETWTDLRRYNYSGDVFAGFVLPNPLAPENNNRTVQRLLPTTFSEEDWNRPEFAKVGGMDVDYHVKPIWFATSEE</sequence>